<keyword evidence="2" id="KW-1185">Reference proteome</keyword>
<dbReference type="EMBL" id="QGKV02002055">
    <property type="protein sequence ID" value="KAF3495481.1"/>
    <property type="molecule type" value="Genomic_DNA"/>
</dbReference>
<dbReference type="Proteomes" id="UP000266723">
    <property type="component" value="Unassembled WGS sequence"/>
</dbReference>
<gene>
    <name evidence="1" type="ORF">DY000_02054900</name>
</gene>
<sequence>MISRGPWLLLDDSIGEISSRQSSGVCVSLIAVSVSLLDMQESLSVSSTTPRLSYSPQGLRDSVTPSLSSMAHLVKESLFETIIRRLSRWNRRLRLSPRRLRVSLCLLDDSASLLFSSATSRLCDSLALLSGPLMPFDTDQISSDEVLSWVMLSLLDACSLPMSSVNLYAFDDERIKRDVKVSLYGRFKSYESCSKERTTTAIQTSNFVDLLNSQQDVVFGLGEDSVRVSSSQVPHFGCMHEGVSHGMWSGVTGSE</sequence>
<name>A0ABQ7AD36_BRACR</name>
<evidence type="ECO:0000313" key="2">
    <source>
        <dbReference type="Proteomes" id="UP000266723"/>
    </source>
</evidence>
<organism evidence="1 2">
    <name type="scientific">Brassica cretica</name>
    <name type="common">Mustard</name>
    <dbReference type="NCBI Taxonomy" id="69181"/>
    <lineage>
        <taxon>Eukaryota</taxon>
        <taxon>Viridiplantae</taxon>
        <taxon>Streptophyta</taxon>
        <taxon>Embryophyta</taxon>
        <taxon>Tracheophyta</taxon>
        <taxon>Spermatophyta</taxon>
        <taxon>Magnoliopsida</taxon>
        <taxon>eudicotyledons</taxon>
        <taxon>Gunneridae</taxon>
        <taxon>Pentapetalae</taxon>
        <taxon>rosids</taxon>
        <taxon>malvids</taxon>
        <taxon>Brassicales</taxon>
        <taxon>Brassicaceae</taxon>
        <taxon>Brassiceae</taxon>
        <taxon>Brassica</taxon>
    </lineage>
</organism>
<comment type="caution">
    <text evidence="1">The sequence shown here is derived from an EMBL/GenBank/DDBJ whole genome shotgun (WGS) entry which is preliminary data.</text>
</comment>
<proteinExistence type="predicted"/>
<reference evidence="1 2" key="1">
    <citation type="journal article" date="2020" name="BMC Genomics">
        <title>Intraspecific diversification of the crop wild relative Brassica cretica Lam. using demographic model selection.</title>
        <authorList>
            <person name="Kioukis A."/>
            <person name="Michalopoulou V.A."/>
            <person name="Briers L."/>
            <person name="Pirintsos S."/>
            <person name="Studholme D.J."/>
            <person name="Pavlidis P."/>
            <person name="Sarris P.F."/>
        </authorList>
    </citation>
    <scope>NUCLEOTIDE SEQUENCE [LARGE SCALE GENOMIC DNA]</scope>
    <source>
        <strain evidence="2">cv. PFS-1207/04</strain>
    </source>
</reference>
<accession>A0ABQ7AD36</accession>
<protein>
    <submittedName>
        <fullName evidence="1">Uncharacterized protein</fullName>
    </submittedName>
</protein>
<evidence type="ECO:0000313" key="1">
    <source>
        <dbReference type="EMBL" id="KAF3495481.1"/>
    </source>
</evidence>